<evidence type="ECO:0000259" key="7">
    <source>
        <dbReference type="Pfam" id="PF05199"/>
    </source>
</evidence>
<dbReference type="InterPro" id="IPR051473">
    <property type="entry name" value="P2Ox-like"/>
</dbReference>
<dbReference type="EMBL" id="VRZA01000005">
    <property type="protein sequence ID" value="TXS91868.1"/>
    <property type="molecule type" value="Genomic_DNA"/>
</dbReference>
<dbReference type="PANTHER" id="PTHR42784:SF1">
    <property type="entry name" value="PYRANOSE 2-OXIDASE"/>
    <property type="match status" value="1"/>
</dbReference>
<accession>A0A5C8ZTP6</accession>
<dbReference type="InterPro" id="IPR000172">
    <property type="entry name" value="GMC_OxRdtase_N"/>
</dbReference>
<evidence type="ECO:0000256" key="4">
    <source>
        <dbReference type="ARBA" id="ARBA00022827"/>
    </source>
</evidence>
<dbReference type="Pfam" id="PF00732">
    <property type="entry name" value="GMC_oxred_N"/>
    <property type="match status" value="1"/>
</dbReference>
<protein>
    <submittedName>
        <fullName evidence="8">GMC family oxidoreductase</fullName>
    </submittedName>
</protein>
<comment type="caution">
    <text evidence="8">The sequence shown here is derived from an EMBL/GenBank/DDBJ whole genome shotgun (WGS) entry which is preliminary data.</text>
</comment>
<evidence type="ECO:0000256" key="5">
    <source>
        <dbReference type="ARBA" id="ARBA00023002"/>
    </source>
</evidence>
<dbReference type="InterPro" id="IPR007867">
    <property type="entry name" value="GMC_OxRtase_C"/>
</dbReference>
<evidence type="ECO:0000259" key="6">
    <source>
        <dbReference type="Pfam" id="PF00732"/>
    </source>
</evidence>
<dbReference type="SUPFAM" id="SSF54373">
    <property type="entry name" value="FAD-linked reductases, C-terminal domain"/>
    <property type="match status" value="1"/>
</dbReference>
<dbReference type="AlphaFoldDB" id="A0A5C8ZTP6"/>
<gene>
    <name evidence="8" type="ORF">FV139_14110</name>
</gene>
<dbReference type="PANTHER" id="PTHR42784">
    <property type="entry name" value="PYRANOSE 2-OXIDASE"/>
    <property type="match status" value="1"/>
</dbReference>
<dbReference type="Gene3D" id="3.50.50.60">
    <property type="entry name" value="FAD/NAD(P)-binding domain"/>
    <property type="match status" value="2"/>
</dbReference>
<evidence type="ECO:0000256" key="2">
    <source>
        <dbReference type="ARBA" id="ARBA00010790"/>
    </source>
</evidence>
<dbReference type="RefSeq" id="WP_148069108.1">
    <property type="nucleotide sequence ID" value="NZ_VRZA01000005.1"/>
</dbReference>
<feature type="domain" description="Glucose-methanol-choline oxidoreductase N-terminal" evidence="6">
    <location>
        <begin position="93"/>
        <end position="337"/>
    </location>
</feature>
<dbReference type="SUPFAM" id="SSF51905">
    <property type="entry name" value="FAD/NAD(P)-binding domain"/>
    <property type="match status" value="1"/>
</dbReference>
<dbReference type="Pfam" id="PF13450">
    <property type="entry name" value="NAD_binding_8"/>
    <property type="match status" value="1"/>
</dbReference>
<evidence type="ECO:0000313" key="9">
    <source>
        <dbReference type="Proteomes" id="UP000321039"/>
    </source>
</evidence>
<dbReference type="GO" id="GO:0050660">
    <property type="term" value="F:flavin adenine dinucleotide binding"/>
    <property type="evidence" value="ECO:0007669"/>
    <property type="project" value="InterPro"/>
</dbReference>
<feature type="domain" description="Glucose-methanol-choline oxidoreductase C-terminal" evidence="7">
    <location>
        <begin position="430"/>
        <end position="548"/>
    </location>
</feature>
<evidence type="ECO:0000313" key="8">
    <source>
        <dbReference type="EMBL" id="TXS91868.1"/>
    </source>
</evidence>
<proteinExistence type="inferred from homology"/>
<dbReference type="InterPro" id="IPR036188">
    <property type="entry name" value="FAD/NAD-bd_sf"/>
</dbReference>
<reference evidence="8 9" key="1">
    <citation type="submission" date="2019-08" db="EMBL/GenBank/DDBJ databases">
        <title>Parahaliea maris sp. nov., isolated from the surface seawater.</title>
        <authorList>
            <person name="Liu Y."/>
        </authorList>
    </citation>
    <scope>NUCLEOTIDE SEQUENCE [LARGE SCALE GENOMIC DNA]</scope>
    <source>
        <strain evidence="8 9">HSLHS9</strain>
    </source>
</reference>
<dbReference type="Pfam" id="PF05199">
    <property type="entry name" value="GMC_oxred_C"/>
    <property type="match status" value="1"/>
</dbReference>
<keyword evidence="5" id="KW-0560">Oxidoreductase</keyword>
<evidence type="ECO:0000256" key="3">
    <source>
        <dbReference type="ARBA" id="ARBA00022630"/>
    </source>
</evidence>
<comment type="similarity">
    <text evidence="2">Belongs to the GMC oxidoreductase family.</text>
</comment>
<dbReference type="GO" id="GO:0016614">
    <property type="term" value="F:oxidoreductase activity, acting on CH-OH group of donors"/>
    <property type="evidence" value="ECO:0007669"/>
    <property type="project" value="InterPro"/>
</dbReference>
<sequence length="565" mass="62861">MSTQVTTDFDAIVVGSGITGGWAAKELTEKGLKVLLLERGRHVEHGRDYKTEFKAPWELPWRGEGDQQLFKRDYPIQSRVHHLNEWTYQHFVNDREHPYQTVEGKPFTWIRGYQLGGRSLIWGRQTYRWGDVDFRSNSRDGHGVDWPVRYEDIAPWYDHVEEFIGVSGAPENLPQLPDGKFMPPMALNPVEAALREQLDRTYPERRLTIGRTTNITQPLPGRSPCQYRSICARGCSFGAYFSTQSSTLPAASATGNLTLKTNTLVDKLLYDADRKRITGVNVIDTETGARKSYSSKVVFLCAGSVNSVALMLRSTSGTFPKGLANSSGVLGRYFMDHASSLAVLAQIPGFDEHYYEGVRPTGIVIPRFRNLGETPDNVEFSRGYSYQGGAYRLTWNRGRRMAGLGTEFKNELQKPGPWMFALTAFAESIPRASNRILQSNKTDSFGVPQVLFDFEHGDNERKALQEAAAEARKMVELIGGRVLMSSGEPNEGGMAIHEMGGARMGRDRADSVLNSNNQAHDIPNLFVTDGAAMASSACQNPSLTYMAFTARAANYAAELVKNGQL</sequence>
<keyword evidence="4" id="KW-0274">FAD</keyword>
<name>A0A5C8ZTP6_9GAMM</name>
<comment type="cofactor">
    <cofactor evidence="1">
        <name>FAD</name>
        <dbReference type="ChEBI" id="CHEBI:57692"/>
    </cofactor>
</comment>
<dbReference type="Proteomes" id="UP000321039">
    <property type="component" value="Unassembled WGS sequence"/>
</dbReference>
<keyword evidence="9" id="KW-1185">Reference proteome</keyword>
<evidence type="ECO:0000256" key="1">
    <source>
        <dbReference type="ARBA" id="ARBA00001974"/>
    </source>
</evidence>
<keyword evidence="3" id="KW-0285">Flavoprotein</keyword>
<organism evidence="8 9">
    <name type="scientific">Parahaliea maris</name>
    <dbReference type="NCBI Taxonomy" id="2716870"/>
    <lineage>
        <taxon>Bacteria</taxon>
        <taxon>Pseudomonadati</taxon>
        <taxon>Pseudomonadota</taxon>
        <taxon>Gammaproteobacteria</taxon>
        <taxon>Cellvibrionales</taxon>
        <taxon>Halieaceae</taxon>
        <taxon>Parahaliea</taxon>
    </lineage>
</organism>